<evidence type="ECO:0000313" key="3">
    <source>
        <dbReference type="Proteomes" id="UP000235093"/>
    </source>
</evidence>
<accession>A0A2N5NX23</accession>
<evidence type="ECO:0000313" key="1">
    <source>
        <dbReference type="EMBL" id="MCZ0690642.1"/>
    </source>
</evidence>
<dbReference type="RefSeq" id="WP_004842267.1">
    <property type="nucleotide sequence ID" value="NZ_BAABXV010000001.1"/>
</dbReference>
<dbReference type="EMBL" id="JAPRBD010000018">
    <property type="protein sequence ID" value="MCZ0690642.1"/>
    <property type="molecule type" value="Genomic_DNA"/>
</dbReference>
<sequence>MYIETNPIQVGDKLIGFQAKYYSDSVSMSGKENELSDAVKGAARAYPGITTLYFYISQEFSPSSKKDIVKPAYQTNIENTAQLLGITIEWRGLSNIEAQLMQDKRLTICRNVFFQADSAVQECCENLKKHKEDIFNHIGTQVSYNDKTIILENNVFNINSFLQSENQALVVDGEAGAGKSALIKKSMASIGQDTVILAFRCTDMDVSDERNFLMTYGTLIIDEVLKVYEETENRILYIDAVEKYFVLENQQTFEDLLQMFISAGWKIILTIRTAYKDSFHNLLLNEVCVQSYHVNLISKDLLYELSITHGFVLPSDKKLTDILRAPFYLRLYLTLDNIEDAELTALNQEAFEQKIWDEIIRNNRKRKNNLPTRRENTLVFITKEI</sequence>
<organism evidence="2 3">
    <name type="scientific">Mediterraneibacter gnavus</name>
    <name type="common">Ruminococcus gnavus</name>
    <dbReference type="NCBI Taxonomy" id="33038"/>
    <lineage>
        <taxon>Bacteria</taxon>
        <taxon>Bacillati</taxon>
        <taxon>Bacillota</taxon>
        <taxon>Clostridia</taxon>
        <taxon>Lachnospirales</taxon>
        <taxon>Lachnospiraceae</taxon>
        <taxon>Mediterraneibacter</taxon>
    </lineage>
</organism>
<comment type="caution">
    <text evidence="2">The sequence shown here is derived from an EMBL/GenBank/DDBJ whole genome shotgun (WGS) entry which is preliminary data.</text>
</comment>
<evidence type="ECO:0000313" key="2">
    <source>
        <dbReference type="EMBL" id="PLT71992.1"/>
    </source>
</evidence>
<protein>
    <submittedName>
        <fullName evidence="2">Uncharacterized protein</fullName>
    </submittedName>
</protein>
<reference evidence="1" key="2">
    <citation type="submission" date="2022-11" db="EMBL/GenBank/DDBJ databases">
        <title>Temperate bacteriophages infecting mucin-degrading bacterium Ruminococcus gnavus from the human gut.</title>
        <authorList>
            <person name="Buttimer C."/>
        </authorList>
    </citation>
    <scope>NUCLEOTIDE SEQUENCE</scope>
    <source>
        <strain evidence="1">CCUG 52279</strain>
    </source>
</reference>
<dbReference type="SUPFAM" id="SSF52540">
    <property type="entry name" value="P-loop containing nucleoside triphosphate hydrolases"/>
    <property type="match status" value="1"/>
</dbReference>
<reference evidence="2 3" key="1">
    <citation type="journal article" date="2017" name="Genome Med.">
        <title>A novel Ruminococcus gnavus clade enriched in inflammatory bowel disease patients.</title>
        <authorList>
            <person name="Hall A.B."/>
            <person name="Yassour M."/>
            <person name="Sauk J."/>
            <person name="Garner A."/>
            <person name="Jiang X."/>
            <person name="Arthur T."/>
            <person name="Lagoudas G.K."/>
            <person name="Vatanen T."/>
            <person name="Fornelos N."/>
            <person name="Wilson R."/>
            <person name="Bertha M."/>
            <person name="Cohen M."/>
            <person name="Garber J."/>
            <person name="Khalili H."/>
            <person name="Gevers D."/>
            <person name="Ananthakrishnan A.N."/>
            <person name="Kugathasan S."/>
            <person name="Lander E.S."/>
            <person name="Blainey P."/>
            <person name="Vlamakis H."/>
            <person name="Xavier R.J."/>
            <person name="Huttenhower C."/>
        </authorList>
    </citation>
    <scope>NUCLEOTIDE SEQUENCE [LARGE SCALE GENOMIC DNA]</scope>
    <source>
        <strain evidence="2 3">RJX1125</strain>
    </source>
</reference>
<dbReference type="Proteomes" id="UP001076974">
    <property type="component" value="Unassembled WGS sequence"/>
</dbReference>
<dbReference type="Gene3D" id="3.40.50.300">
    <property type="entry name" value="P-loop containing nucleotide triphosphate hydrolases"/>
    <property type="match status" value="1"/>
</dbReference>
<name>A0A2N5NX23_MEDGN</name>
<dbReference type="AlphaFoldDB" id="A0A2N5NX23"/>
<proteinExistence type="predicted"/>
<dbReference type="Proteomes" id="UP000235093">
    <property type="component" value="Unassembled WGS sequence"/>
</dbReference>
<dbReference type="EMBL" id="NIHT01000027">
    <property type="protein sequence ID" value="PLT71992.1"/>
    <property type="molecule type" value="Genomic_DNA"/>
</dbReference>
<dbReference type="InterPro" id="IPR027417">
    <property type="entry name" value="P-loop_NTPase"/>
</dbReference>
<gene>
    <name evidence="2" type="ORF">CDL23_13960</name>
    <name evidence="1" type="ORF">OZZ16_12125</name>
</gene>